<comment type="caution">
    <text evidence="1">The sequence shown here is derived from an EMBL/GenBank/DDBJ whole genome shotgun (WGS) entry which is preliminary data.</text>
</comment>
<dbReference type="EMBL" id="BLIY01000017">
    <property type="protein sequence ID" value="GFE55191.1"/>
    <property type="molecule type" value="Genomic_DNA"/>
</dbReference>
<organism evidence="1 2">
    <name type="scientific">Babesia ovis</name>
    <dbReference type="NCBI Taxonomy" id="5869"/>
    <lineage>
        <taxon>Eukaryota</taxon>
        <taxon>Sar</taxon>
        <taxon>Alveolata</taxon>
        <taxon>Apicomplexa</taxon>
        <taxon>Aconoidasida</taxon>
        <taxon>Piroplasmida</taxon>
        <taxon>Babesiidae</taxon>
        <taxon>Babesia</taxon>
    </lineage>
</organism>
<sequence length="383" mass="44330">MVLGTSHYISCIKYGTLEFIPPTHEDVMTEIYVEEFKRHNTLIIVVTFFLNSEEERLQRIYMKKTEEGISSVTRQQKNEFVAGPIFLTMNAGCISLHPTVDIRTITSEDQPLNFQYIGNTFNERDDISRSHLWSNDGKYFMSPIVNVDDTQVTNGTKSSLIGHITGYSMGVEDDMIIINVEDTEDLEYEVYLPVNLEGIVSAANILDYPFTVINARPNPIDLRQIEVNIDISDTGPQGPNVITLANLRRCEYLYTQHSILPIHKAENIATRVYNSELDCHIYEVNDDEFVTFVEVFNHHRNYFQYVVVNTRKLADPDAVDSKRIFYLTFNPRYSAYNEVTAEQKDFVLKRIYKMWPQIPSWGFLSRLWELVRGSSLYHNIVDS</sequence>
<gene>
    <name evidence="1" type="ORF">BaOVIS_025950</name>
</gene>
<dbReference type="AlphaFoldDB" id="A0A9W5TD55"/>
<reference evidence="1" key="1">
    <citation type="submission" date="2019-12" db="EMBL/GenBank/DDBJ databases">
        <title>Genome sequence of Babesia ovis.</title>
        <authorList>
            <person name="Yamagishi J."/>
            <person name="Sevinc F."/>
            <person name="Xuan X."/>
        </authorList>
    </citation>
    <scope>NUCLEOTIDE SEQUENCE</scope>
    <source>
        <strain evidence="1">Selcuk</strain>
    </source>
</reference>
<protein>
    <submittedName>
        <fullName evidence="1">Spherical body protein, putative</fullName>
    </submittedName>
</protein>
<evidence type="ECO:0000313" key="2">
    <source>
        <dbReference type="Proteomes" id="UP001057455"/>
    </source>
</evidence>
<keyword evidence="2" id="KW-1185">Reference proteome</keyword>
<accession>A0A9W5TD55</accession>
<dbReference type="Proteomes" id="UP001057455">
    <property type="component" value="Unassembled WGS sequence"/>
</dbReference>
<name>A0A9W5TD55_BABOV</name>
<evidence type="ECO:0000313" key="1">
    <source>
        <dbReference type="EMBL" id="GFE55191.1"/>
    </source>
</evidence>
<dbReference type="OrthoDB" id="10539681at2759"/>
<proteinExistence type="predicted"/>